<evidence type="ECO:0000313" key="2">
    <source>
        <dbReference type="EMBL" id="THU87327.1"/>
    </source>
</evidence>
<sequence>CTSPPVNPLRKKLHFPPLRVNHNANAIANAPQPSRIEVSSPPSTSQQKSASTEPTLPPCRLPNPTTTSSRLNRLHPLLTTPLPRNRRDTYAPVLLQSITPHPYAHAYHQHTRPQQLSILSPISTNNFAPIATVQGQSLSTGPSPGCPLQSLFDHTCFCILRDISHLQTSFYAVLHNERREKGNYAYPDDEHEKRKGFGF</sequence>
<accession>A0A4S8LEE1</accession>
<dbReference type="AlphaFoldDB" id="A0A4S8LEE1"/>
<reference evidence="2 3" key="1">
    <citation type="journal article" date="2019" name="Nat. Ecol. Evol.">
        <title>Megaphylogeny resolves global patterns of mushroom evolution.</title>
        <authorList>
            <person name="Varga T."/>
            <person name="Krizsan K."/>
            <person name="Foldi C."/>
            <person name="Dima B."/>
            <person name="Sanchez-Garcia M."/>
            <person name="Sanchez-Ramirez S."/>
            <person name="Szollosi G.J."/>
            <person name="Szarkandi J.G."/>
            <person name="Papp V."/>
            <person name="Albert L."/>
            <person name="Andreopoulos W."/>
            <person name="Angelini C."/>
            <person name="Antonin V."/>
            <person name="Barry K.W."/>
            <person name="Bougher N.L."/>
            <person name="Buchanan P."/>
            <person name="Buyck B."/>
            <person name="Bense V."/>
            <person name="Catcheside P."/>
            <person name="Chovatia M."/>
            <person name="Cooper J."/>
            <person name="Damon W."/>
            <person name="Desjardin D."/>
            <person name="Finy P."/>
            <person name="Geml J."/>
            <person name="Haridas S."/>
            <person name="Hughes K."/>
            <person name="Justo A."/>
            <person name="Karasinski D."/>
            <person name="Kautmanova I."/>
            <person name="Kiss B."/>
            <person name="Kocsube S."/>
            <person name="Kotiranta H."/>
            <person name="LaButti K.M."/>
            <person name="Lechner B.E."/>
            <person name="Liimatainen K."/>
            <person name="Lipzen A."/>
            <person name="Lukacs Z."/>
            <person name="Mihaltcheva S."/>
            <person name="Morgado L.N."/>
            <person name="Niskanen T."/>
            <person name="Noordeloos M.E."/>
            <person name="Ohm R.A."/>
            <person name="Ortiz-Santana B."/>
            <person name="Ovrebo C."/>
            <person name="Racz N."/>
            <person name="Riley R."/>
            <person name="Savchenko A."/>
            <person name="Shiryaev A."/>
            <person name="Soop K."/>
            <person name="Spirin V."/>
            <person name="Szebenyi C."/>
            <person name="Tomsovsky M."/>
            <person name="Tulloss R.E."/>
            <person name="Uehling J."/>
            <person name="Grigoriev I.V."/>
            <person name="Vagvolgyi C."/>
            <person name="Papp T."/>
            <person name="Martin F.M."/>
            <person name="Miettinen O."/>
            <person name="Hibbett D.S."/>
            <person name="Nagy L.G."/>
        </authorList>
    </citation>
    <scope>NUCLEOTIDE SEQUENCE [LARGE SCALE GENOMIC DNA]</scope>
    <source>
        <strain evidence="2 3">CBS 962.96</strain>
    </source>
</reference>
<dbReference type="Proteomes" id="UP000297245">
    <property type="component" value="Unassembled WGS sequence"/>
</dbReference>
<feature type="compositionally biased region" description="Low complexity" evidence="1">
    <location>
        <begin position="70"/>
        <end position="83"/>
    </location>
</feature>
<organism evidence="2 3">
    <name type="scientific">Dendrothele bispora (strain CBS 962.96)</name>
    <dbReference type="NCBI Taxonomy" id="1314807"/>
    <lineage>
        <taxon>Eukaryota</taxon>
        <taxon>Fungi</taxon>
        <taxon>Dikarya</taxon>
        <taxon>Basidiomycota</taxon>
        <taxon>Agaricomycotina</taxon>
        <taxon>Agaricomycetes</taxon>
        <taxon>Agaricomycetidae</taxon>
        <taxon>Agaricales</taxon>
        <taxon>Agaricales incertae sedis</taxon>
        <taxon>Dendrothele</taxon>
    </lineage>
</organism>
<proteinExistence type="predicted"/>
<protein>
    <submittedName>
        <fullName evidence="2">Uncharacterized protein</fullName>
    </submittedName>
</protein>
<feature type="region of interest" description="Disordered" evidence="1">
    <location>
        <begin position="27"/>
        <end position="85"/>
    </location>
</feature>
<keyword evidence="3" id="KW-1185">Reference proteome</keyword>
<evidence type="ECO:0000256" key="1">
    <source>
        <dbReference type="SAM" id="MobiDB-lite"/>
    </source>
</evidence>
<feature type="non-terminal residue" evidence="2">
    <location>
        <position position="1"/>
    </location>
</feature>
<name>A0A4S8LEE1_DENBC</name>
<gene>
    <name evidence="2" type="ORF">K435DRAFT_969935</name>
</gene>
<feature type="compositionally biased region" description="Polar residues" evidence="1">
    <location>
        <begin position="40"/>
        <end position="54"/>
    </location>
</feature>
<dbReference type="EMBL" id="ML179455">
    <property type="protein sequence ID" value="THU87327.1"/>
    <property type="molecule type" value="Genomic_DNA"/>
</dbReference>
<evidence type="ECO:0000313" key="3">
    <source>
        <dbReference type="Proteomes" id="UP000297245"/>
    </source>
</evidence>